<dbReference type="PANTHER" id="PTHR34388:SF1">
    <property type="entry name" value="DNA POLYMERASE III SUBUNIT DELTA"/>
    <property type="match status" value="1"/>
</dbReference>
<evidence type="ECO:0000256" key="4">
    <source>
        <dbReference type="ARBA" id="ARBA00022932"/>
    </source>
</evidence>
<evidence type="ECO:0000313" key="6">
    <source>
        <dbReference type="Proteomes" id="UP001056539"/>
    </source>
</evidence>
<evidence type="ECO:0008006" key="7">
    <source>
        <dbReference type="Google" id="ProtNLM"/>
    </source>
</evidence>
<evidence type="ECO:0000313" key="5">
    <source>
        <dbReference type="EMBL" id="URA10492.1"/>
    </source>
</evidence>
<dbReference type="EMBL" id="CP073355">
    <property type="protein sequence ID" value="URA10492.1"/>
    <property type="molecule type" value="Genomic_DNA"/>
</dbReference>
<keyword evidence="4" id="KW-0239">DNA-directed DNA polymerase</keyword>
<evidence type="ECO:0000256" key="3">
    <source>
        <dbReference type="ARBA" id="ARBA00022705"/>
    </source>
</evidence>
<proteinExistence type="predicted"/>
<accession>A0AAX3BDU3</accession>
<evidence type="ECO:0000256" key="2">
    <source>
        <dbReference type="ARBA" id="ARBA00022695"/>
    </source>
</evidence>
<dbReference type="SUPFAM" id="SSF52540">
    <property type="entry name" value="P-loop containing nucleoside triphosphate hydrolases"/>
    <property type="match status" value="1"/>
</dbReference>
<dbReference type="GO" id="GO:0009360">
    <property type="term" value="C:DNA polymerase III complex"/>
    <property type="evidence" value="ECO:0007669"/>
    <property type="project" value="TreeGrafter"/>
</dbReference>
<dbReference type="GO" id="GO:0006261">
    <property type="term" value="P:DNA-templated DNA replication"/>
    <property type="evidence" value="ECO:0007669"/>
    <property type="project" value="TreeGrafter"/>
</dbReference>
<dbReference type="Gene3D" id="1.10.8.60">
    <property type="match status" value="1"/>
</dbReference>
<dbReference type="GO" id="GO:0003677">
    <property type="term" value="F:DNA binding"/>
    <property type="evidence" value="ECO:0007669"/>
    <property type="project" value="InterPro"/>
</dbReference>
<dbReference type="GO" id="GO:0003887">
    <property type="term" value="F:DNA-directed DNA polymerase activity"/>
    <property type="evidence" value="ECO:0007669"/>
    <property type="project" value="UniProtKB-KW"/>
</dbReference>
<sequence>MKRLFLIHGPNEVLRRQYEKEYVEKYASLEKTIVYTSEKEPSDFVSNASSDFIFGGGEFFVLKNWDELKEHALHEWEKALLSILSMESPHLFLLSAEKVSKKFLSMVDPYAEIRECKPLYGRDIIAFIRQQFQNHQIKAEEEVYEFLLDLSNQSLEEIDRMLHILIPAVDKKSSLTLRFCEELLAPSTNYSIFDLIFFTHTCLARFGVVRSHDLSHLPSPLELQNKREHTP</sequence>
<dbReference type="PANTHER" id="PTHR34388">
    <property type="entry name" value="DNA POLYMERASE III SUBUNIT DELTA"/>
    <property type="match status" value="1"/>
</dbReference>
<keyword evidence="2" id="KW-0548">Nucleotidyltransferase</keyword>
<reference evidence="5" key="2">
    <citation type="submission" date="2022-06" db="EMBL/GenBank/DDBJ databases">
        <title>Thermospira aquatica gen. nov., sp. nov.</title>
        <authorList>
            <person name="Ben Ali Gam Z."/>
            <person name="Labat M."/>
        </authorList>
    </citation>
    <scope>NUCLEOTIDE SEQUENCE</scope>
    <source>
        <strain evidence="5">F1F22</strain>
    </source>
</reference>
<dbReference type="KEGG" id="taqu:KDW03_01435"/>
<keyword evidence="6" id="KW-1185">Reference proteome</keyword>
<keyword evidence="3" id="KW-0235">DNA replication</keyword>
<gene>
    <name evidence="5" type="ORF">KDW03_01435</name>
</gene>
<dbReference type="Proteomes" id="UP001056539">
    <property type="component" value="Chromosome"/>
</dbReference>
<evidence type="ECO:0000256" key="1">
    <source>
        <dbReference type="ARBA" id="ARBA00022679"/>
    </source>
</evidence>
<reference evidence="5" key="1">
    <citation type="submission" date="2021-04" db="EMBL/GenBank/DDBJ databases">
        <authorList>
            <person name="Postec A."/>
        </authorList>
    </citation>
    <scope>NUCLEOTIDE SEQUENCE</scope>
    <source>
        <strain evidence="5">F1F22</strain>
    </source>
</reference>
<dbReference type="InterPro" id="IPR027417">
    <property type="entry name" value="P-loop_NTPase"/>
</dbReference>
<organism evidence="5 6">
    <name type="scientific">Thermospira aquatica</name>
    <dbReference type="NCBI Taxonomy" id="2828656"/>
    <lineage>
        <taxon>Bacteria</taxon>
        <taxon>Pseudomonadati</taxon>
        <taxon>Spirochaetota</taxon>
        <taxon>Spirochaetia</taxon>
        <taxon>Brevinematales</taxon>
        <taxon>Thermospiraceae</taxon>
        <taxon>Thermospira</taxon>
    </lineage>
</organism>
<protein>
    <recommendedName>
        <fullName evidence="7">DNA polymerase III delta N-terminal domain-containing protein</fullName>
    </recommendedName>
</protein>
<dbReference type="RefSeq" id="WP_271435619.1">
    <property type="nucleotide sequence ID" value="NZ_CP073355.1"/>
</dbReference>
<name>A0AAX3BDU3_9SPIR</name>
<keyword evidence="1" id="KW-0808">Transferase</keyword>
<dbReference type="InterPro" id="IPR005790">
    <property type="entry name" value="DNA_polIII_delta"/>
</dbReference>
<dbReference type="AlphaFoldDB" id="A0AAX3BDU3"/>